<organism evidence="1 2">
    <name type="scientific">Wickerhamomyces pijperi</name>
    <name type="common">Yeast</name>
    <name type="synonym">Pichia pijperi</name>
    <dbReference type="NCBI Taxonomy" id="599730"/>
    <lineage>
        <taxon>Eukaryota</taxon>
        <taxon>Fungi</taxon>
        <taxon>Dikarya</taxon>
        <taxon>Ascomycota</taxon>
        <taxon>Saccharomycotina</taxon>
        <taxon>Saccharomycetes</taxon>
        <taxon>Phaffomycetales</taxon>
        <taxon>Wickerhamomycetaceae</taxon>
        <taxon>Wickerhamomyces</taxon>
    </lineage>
</organism>
<reference evidence="1" key="1">
    <citation type="journal article" date="2021" name="Open Biol.">
        <title>Shared evolutionary footprints suggest mitochondrial oxidative damage underlies multiple complex I losses in fungi.</title>
        <authorList>
            <person name="Schikora-Tamarit M.A."/>
            <person name="Marcet-Houben M."/>
            <person name="Nosek J."/>
            <person name="Gabaldon T."/>
        </authorList>
    </citation>
    <scope>NUCLEOTIDE SEQUENCE</scope>
    <source>
        <strain evidence="1">CBS2887</strain>
    </source>
</reference>
<dbReference type="Proteomes" id="UP000774326">
    <property type="component" value="Unassembled WGS sequence"/>
</dbReference>
<dbReference type="AlphaFoldDB" id="A0A9P8Q1R5"/>
<evidence type="ECO:0000313" key="2">
    <source>
        <dbReference type="Proteomes" id="UP000774326"/>
    </source>
</evidence>
<gene>
    <name evidence="1" type="ORF">WICPIJ_007859</name>
</gene>
<name>A0A9P8Q1R5_WICPI</name>
<evidence type="ECO:0000313" key="1">
    <source>
        <dbReference type="EMBL" id="KAH3681164.1"/>
    </source>
</evidence>
<sequence>MNKKPKAMLIPINSPYNVLLDSSFVLKVPCIILNLLKVSKSPVEAIINESPIPKMTLTLEREFWITLESKFPSA</sequence>
<proteinExistence type="predicted"/>
<accession>A0A9P8Q1R5</accession>
<reference evidence="1" key="2">
    <citation type="submission" date="2021-01" db="EMBL/GenBank/DDBJ databases">
        <authorList>
            <person name="Schikora-Tamarit M.A."/>
        </authorList>
    </citation>
    <scope>NUCLEOTIDE SEQUENCE</scope>
    <source>
        <strain evidence="1">CBS2887</strain>
    </source>
</reference>
<protein>
    <submittedName>
        <fullName evidence="1">Uncharacterized protein</fullName>
    </submittedName>
</protein>
<comment type="caution">
    <text evidence="1">The sequence shown here is derived from an EMBL/GenBank/DDBJ whole genome shotgun (WGS) entry which is preliminary data.</text>
</comment>
<dbReference type="EMBL" id="JAEUBG010004553">
    <property type="protein sequence ID" value="KAH3681164.1"/>
    <property type="molecule type" value="Genomic_DNA"/>
</dbReference>
<keyword evidence="2" id="KW-1185">Reference proteome</keyword>